<dbReference type="Gene3D" id="3.40.50.10140">
    <property type="entry name" value="Toll/interleukin-1 receptor homology (TIR) domain"/>
    <property type="match status" value="2"/>
</dbReference>
<protein>
    <recommendedName>
        <fullName evidence="1">TIR domain-containing protein</fullName>
    </recommendedName>
</protein>
<dbReference type="InterPro" id="IPR000157">
    <property type="entry name" value="TIR_dom"/>
</dbReference>
<accession>A0A2W4Q8V0</accession>
<dbReference type="Pfam" id="PF13676">
    <property type="entry name" value="TIR_2"/>
    <property type="match status" value="2"/>
</dbReference>
<evidence type="ECO:0000313" key="3">
    <source>
        <dbReference type="Proteomes" id="UP000249396"/>
    </source>
</evidence>
<organism evidence="2 3">
    <name type="scientific">Candidatus Methylumidiphilus alinenensis</name>
    <dbReference type="NCBI Taxonomy" id="2202197"/>
    <lineage>
        <taxon>Bacteria</taxon>
        <taxon>Pseudomonadati</taxon>
        <taxon>Pseudomonadota</taxon>
        <taxon>Gammaproteobacteria</taxon>
        <taxon>Methylococcales</taxon>
        <taxon>Candidatus Methylumidiphilus</taxon>
    </lineage>
</organism>
<dbReference type="Proteomes" id="UP000249396">
    <property type="component" value="Unassembled WGS sequence"/>
</dbReference>
<evidence type="ECO:0000313" key="2">
    <source>
        <dbReference type="EMBL" id="PZN68693.1"/>
    </source>
</evidence>
<dbReference type="SUPFAM" id="SSF52200">
    <property type="entry name" value="Toll/Interleukin receptor TIR domain"/>
    <property type="match status" value="2"/>
</dbReference>
<proteinExistence type="predicted"/>
<dbReference type="GO" id="GO:0007165">
    <property type="term" value="P:signal transduction"/>
    <property type="evidence" value="ECO:0007669"/>
    <property type="project" value="InterPro"/>
</dbReference>
<dbReference type="PROSITE" id="PS50104">
    <property type="entry name" value="TIR"/>
    <property type="match status" value="1"/>
</dbReference>
<name>A0A2W4Q8V0_9GAMM</name>
<gene>
    <name evidence="2" type="ORF">DM484_31030</name>
</gene>
<reference evidence="2 3" key="1">
    <citation type="journal article" date="2018" name="Aquat. Microb. Ecol.">
        <title>Gammaproteobacterial methanotrophs dominate.</title>
        <authorList>
            <person name="Rissanen A.J."/>
            <person name="Saarenheimo J."/>
            <person name="Tiirola M."/>
            <person name="Peura S."/>
            <person name="Aalto S.L."/>
            <person name="Karvinen A."/>
            <person name="Nykanen H."/>
        </authorList>
    </citation>
    <scope>NUCLEOTIDE SEQUENCE [LARGE SCALE GENOMIC DNA]</scope>
    <source>
        <strain evidence="2">AMbin10</strain>
    </source>
</reference>
<evidence type="ECO:0000259" key="1">
    <source>
        <dbReference type="PROSITE" id="PS50104"/>
    </source>
</evidence>
<feature type="domain" description="TIR" evidence="1">
    <location>
        <begin position="52"/>
        <end position="174"/>
    </location>
</feature>
<sequence length="321" mass="36007">MNPRLCLPSPPAQPCVRGDAGLYFRSIFWLRPPAPLNAVVGHLWKLQATDMNSPYVFISYSRQDRDFVERLSGALKVAGVQTWTDVENISAGANWQNEIEKGLLQAQVLLYVVSRSASMSKWMEYELVAFMRGAGRVIPIIIDDEGPTALPVLLRDIQWADFRSDFDVAVQSLLKGIHSLQGRTPVAPAKTRSRGYVFVSYAAEDATFVEDLKLYLKGRGYSYWDFRESERNYQVDYTLELEGVITNAEATLSVISPDWKKSPTSLQELHFSKDVHTPVFLLRVRDPGPTLALAGMTFIDFTGTLKAGFAKLDGEMKKFGL</sequence>
<comment type="caution">
    <text evidence="2">The sequence shown here is derived from an EMBL/GenBank/DDBJ whole genome shotgun (WGS) entry which is preliminary data.</text>
</comment>
<dbReference type="AlphaFoldDB" id="A0A2W4Q8V0"/>
<dbReference type="InterPro" id="IPR035897">
    <property type="entry name" value="Toll_tir_struct_dom_sf"/>
</dbReference>
<dbReference type="SMART" id="SM00255">
    <property type="entry name" value="TIR"/>
    <property type="match status" value="1"/>
</dbReference>
<dbReference type="EMBL" id="QJPH01000597">
    <property type="protein sequence ID" value="PZN68693.1"/>
    <property type="molecule type" value="Genomic_DNA"/>
</dbReference>